<dbReference type="InterPro" id="IPR050186">
    <property type="entry name" value="TPT_transporter"/>
</dbReference>
<feature type="transmembrane region" description="Helical" evidence="6">
    <location>
        <begin position="343"/>
        <end position="362"/>
    </location>
</feature>
<proteinExistence type="predicted"/>
<feature type="signal peptide" evidence="7">
    <location>
        <begin position="1"/>
        <end position="18"/>
    </location>
</feature>
<sequence length="458" mass="49436">MPQTHLMLVALLIPSVGALSNTKLDNGANLVGFNKTVLKAIEVSAAALPKTTDQEETAISSPKTTHSFDFTPVTVLLSFVGVFSIIIASFVTYMCLAHNEKESIEEEEDDTLRAGRLLGGKGEVQQYLYIDVVLSVLGFMAASAGMAIANKMAVSALKLPMLLVGIQCGVTLGILIPAYKTITLGSWNDKLRWFPVSVLFVGMLATSMIAYEFCTLGTVVVIRMVSPLLGLLVEVFFNRAKFVASIHTFGSLGVIMTGVVLYAVFQKGIGAEVLGIVFMLANMFVATGERLAQRYLMAESPVDISDTGLMLYNNAVCLLFMPLLMLGFDEWKSLSNFTAVTPAGWGFIIWSCLCGACISYTAFRAQRRISATSFLVVVNMNKFVVVAYGIVFLGESYQPIAAVGTALALLGGAYYSWDRSNLKNRSKPPVVAEAEATEETAPFISKDPIARAEPIKAN</sequence>
<gene>
    <name evidence="9" type="ORF">LGLO00237_LOCUS22410</name>
</gene>
<dbReference type="EMBL" id="HBIV01031432">
    <property type="protein sequence ID" value="CAE0670770.1"/>
    <property type="molecule type" value="Transcribed_RNA"/>
</dbReference>
<feature type="region of interest" description="Disordered" evidence="5">
    <location>
        <begin position="433"/>
        <end position="458"/>
    </location>
</feature>
<feature type="transmembrane region" description="Helical" evidence="6">
    <location>
        <begin position="309"/>
        <end position="328"/>
    </location>
</feature>
<feature type="transmembrane region" description="Helical" evidence="6">
    <location>
        <begin position="191"/>
        <end position="210"/>
    </location>
</feature>
<keyword evidence="2 6" id="KW-0812">Transmembrane</keyword>
<evidence type="ECO:0000256" key="6">
    <source>
        <dbReference type="SAM" id="Phobius"/>
    </source>
</evidence>
<feature type="transmembrane region" description="Helical" evidence="6">
    <location>
        <begin position="269"/>
        <end position="288"/>
    </location>
</feature>
<evidence type="ECO:0000256" key="1">
    <source>
        <dbReference type="ARBA" id="ARBA00004141"/>
    </source>
</evidence>
<evidence type="ECO:0000256" key="3">
    <source>
        <dbReference type="ARBA" id="ARBA00022989"/>
    </source>
</evidence>
<keyword evidence="3 6" id="KW-1133">Transmembrane helix</keyword>
<organism evidence="9">
    <name type="scientific">Lotharella globosa</name>
    <dbReference type="NCBI Taxonomy" id="91324"/>
    <lineage>
        <taxon>Eukaryota</taxon>
        <taxon>Sar</taxon>
        <taxon>Rhizaria</taxon>
        <taxon>Cercozoa</taxon>
        <taxon>Chlorarachniophyceae</taxon>
        <taxon>Lotharella</taxon>
    </lineage>
</organism>
<dbReference type="InterPro" id="IPR037185">
    <property type="entry name" value="EmrE-like"/>
</dbReference>
<keyword evidence="4 6" id="KW-0472">Membrane</keyword>
<feature type="transmembrane region" description="Helical" evidence="6">
    <location>
        <begin position="75"/>
        <end position="96"/>
    </location>
</feature>
<evidence type="ECO:0000256" key="5">
    <source>
        <dbReference type="SAM" id="MobiDB-lite"/>
    </source>
</evidence>
<evidence type="ECO:0000256" key="7">
    <source>
        <dbReference type="SAM" id="SignalP"/>
    </source>
</evidence>
<feature type="transmembrane region" description="Helical" evidence="6">
    <location>
        <begin position="400"/>
        <end position="417"/>
    </location>
</feature>
<evidence type="ECO:0000256" key="2">
    <source>
        <dbReference type="ARBA" id="ARBA00022692"/>
    </source>
</evidence>
<dbReference type="GO" id="GO:0016020">
    <property type="term" value="C:membrane"/>
    <property type="evidence" value="ECO:0007669"/>
    <property type="project" value="UniProtKB-SubCell"/>
</dbReference>
<protein>
    <recommendedName>
        <fullName evidence="8">Sugar phosphate transporter domain-containing protein</fullName>
    </recommendedName>
</protein>
<dbReference type="PANTHER" id="PTHR11132">
    <property type="entry name" value="SOLUTE CARRIER FAMILY 35"/>
    <property type="match status" value="1"/>
</dbReference>
<dbReference type="Pfam" id="PF03151">
    <property type="entry name" value="TPT"/>
    <property type="match status" value="1"/>
</dbReference>
<evidence type="ECO:0000313" key="9">
    <source>
        <dbReference type="EMBL" id="CAE0670770.1"/>
    </source>
</evidence>
<dbReference type="AlphaFoldDB" id="A0A7S3Z3Q2"/>
<evidence type="ECO:0000256" key="4">
    <source>
        <dbReference type="ARBA" id="ARBA00023136"/>
    </source>
</evidence>
<evidence type="ECO:0000259" key="8">
    <source>
        <dbReference type="Pfam" id="PF03151"/>
    </source>
</evidence>
<comment type="subcellular location">
    <subcellularLocation>
        <location evidence="1">Membrane</location>
        <topology evidence="1">Multi-pass membrane protein</topology>
    </subcellularLocation>
</comment>
<accession>A0A7S3Z3Q2</accession>
<dbReference type="InterPro" id="IPR004853">
    <property type="entry name" value="Sugar_P_trans_dom"/>
</dbReference>
<feature type="chain" id="PRO_5030777077" description="Sugar phosphate transporter domain-containing protein" evidence="7">
    <location>
        <begin position="19"/>
        <end position="458"/>
    </location>
</feature>
<feature type="transmembrane region" description="Helical" evidence="6">
    <location>
        <begin position="127"/>
        <end position="149"/>
    </location>
</feature>
<feature type="compositionally biased region" description="Basic and acidic residues" evidence="5">
    <location>
        <begin position="448"/>
        <end position="458"/>
    </location>
</feature>
<feature type="transmembrane region" description="Helical" evidence="6">
    <location>
        <begin position="244"/>
        <end position="263"/>
    </location>
</feature>
<feature type="transmembrane region" description="Helical" evidence="6">
    <location>
        <begin position="374"/>
        <end position="394"/>
    </location>
</feature>
<name>A0A7S3Z3Q2_9EUKA</name>
<feature type="transmembrane region" description="Helical" evidence="6">
    <location>
        <begin position="161"/>
        <end position="179"/>
    </location>
</feature>
<reference evidence="9" key="1">
    <citation type="submission" date="2021-01" db="EMBL/GenBank/DDBJ databases">
        <authorList>
            <person name="Corre E."/>
            <person name="Pelletier E."/>
            <person name="Niang G."/>
            <person name="Scheremetjew M."/>
            <person name="Finn R."/>
            <person name="Kale V."/>
            <person name="Holt S."/>
            <person name="Cochrane G."/>
            <person name="Meng A."/>
            <person name="Brown T."/>
            <person name="Cohen L."/>
        </authorList>
    </citation>
    <scope>NUCLEOTIDE SEQUENCE</scope>
    <source>
        <strain evidence="9">CCCM811</strain>
    </source>
</reference>
<keyword evidence="7" id="KW-0732">Signal</keyword>
<feature type="domain" description="Sugar phosphate transporter" evidence="8">
    <location>
        <begin position="140"/>
        <end position="416"/>
    </location>
</feature>
<dbReference type="SUPFAM" id="SSF103481">
    <property type="entry name" value="Multidrug resistance efflux transporter EmrE"/>
    <property type="match status" value="1"/>
</dbReference>